<dbReference type="AlphaFoldDB" id="A0AAE9ZEK9"/>
<dbReference type="InterPro" id="IPR029055">
    <property type="entry name" value="Ntn_hydrolases_N"/>
</dbReference>
<organism evidence="1 2">
    <name type="scientific">Thalassomonas viridans</name>
    <dbReference type="NCBI Taxonomy" id="137584"/>
    <lineage>
        <taxon>Bacteria</taxon>
        <taxon>Pseudomonadati</taxon>
        <taxon>Pseudomonadota</taxon>
        <taxon>Gammaproteobacteria</taxon>
        <taxon>Alteromonadales</taxon>
        <taxon>Colwelliaceae</taxon>
        <taxon>Thalassomonas</taxon>
    </lineage>
</organism>
<accession>A0AAE9ZEK9</accession>
<dbReference type="KEGG" id="tvd:SG34_030480"/>
<dbReference type="Gene3D" id="3.60.20.10">
    <property type="entry name" value="Glutamine Phosphoribosylpyrophosphate, subunit 1, domain 1"/>
    <property type="match status" value="1"/>
</dbReference>
<dbReference type="EMBL" id="CP059734">
    <property type="protein sequence ID" value="WDE09098.1"/>
    <property type="molecule type" value="Genomic_DNA"/>
</dbReference>
<dbReference type="Proteomes" id="UP000032352">
    <property type="component" value="Chromosome pTvir"/>
</dbReference>
<dbReference type="SUPFAM" id="SSF56235">
    <property type="entry name" value="N-terminal nucleophile aminohydrolases (Ntn hydrolases)"/>
    <property type="match status" value="1"/>
</dbReference>
<gene>
    <name evidence="1" type="ORF">SG34_030480</name>
</gene>
<reference evidence="1 2" key="2">
    <citation type="journal article" date="2022" name="Mar. Drugs">
        <title>Bioassay-Guided Fractionation Leads to the Detection of Cholic Acid Generated by the Rare Thalassomonas sp.</title>
        <authorList>
            <person name="Pheiffer F."/>
            <person name="Schneider Y.K."/>
            <person name="Hansen E.H."/>
            <person name="Andersen J.H."/>
            <person name="Isaksson J."/>
            <person name="Busche T."/>
            <person name="R C."/>
            <person name="Kalinowski J."/>
            <person name="Zyl L.V."/>
            <person name="Trindade M."/>
        </authorList>
    </citation>
    <scope>NUCLEOTIDE SEQUENCE [LARGE SCALE GENOMIC DNA]</scope>
    <source>
        <strain evidence="1 2">XOM25</strain>
    </source>
</reference>
<reference evidence="1 2" key="1">
    <citation type="journal article" date="2015" name="Genome Announc.">
        <title>Draft Genome Sequences of Marine Isolates of Thalassomonas viridans and Thalassomonas actiniarum.</title>
        <authorList>
            <person name="Olonade I."/>
            <person name="van Zyl L.J."/>
            <person name="Trindade M."/>
        </authorList>
    </citation>
    <scope>NUCLEOTIDE SEQUENCE [LARGE SCALE GENOMIC DNA]</scope>
    <source>
        <strain evidence="1 2">XOM25</strain>
    </source>
</reference>
<sequence length="428" mass="48154">MSLMKNQGCFFHQGSGAEQELQGLTANQCFLLGYLSNERQLYQQLNIENGDQQALLNAAVSHWGREANRHLFGDYLLIWLTDEQLMVTSSARASFTLFYTRDKDQLALATDLKLLTEMVQAGLNQSYLLQLLALGQLAAKDTSFEQISRLQAGETLIWQLEKEIALTHESRLSDTEQLELVQLFALPPGEALAPRTVDDVNETGLFNQLPSLAYRLGEPVVDAALAHFDSLVHASSSDTLVLDISWLNARNTVAEQANNKIWCKSILKRPLLAQRKVLQQCQQQLASAFKAAQDEHSEFLTFSQWLDLHYVIPAWCQLLQRICRLHGKTLINPYMQPGHLMPVVKQAVKPSSAYFSLQQISLANVYDAMQRLFYTGEAGTRELFDLNPMDTAGLLRKTERRRVEQLAVLVLTLDYLVRFEPGGVAGKG</sequence>
<evidence type="ECO:0000313" key="1">
    <source>
        <dbReference type="EMBL" id="WDE09098.1"/>
    </source>
</evidence>
<protein>
    <submittedName>
        <fullName evidence="1">Uncharacterized protein</fullName>
    </submittedName>
</protein>
<proteinExistence type="predicted"/>
<dbReference type="RefSeq" id="WP_044842332.1">
    <property type="nucleotide sequence ID" value="NZ_CP059734.1"/>
</dbReference>
<keyword evidence="2" id="KW-1185">Reference proteome</keyword>
<name>A0AAE9ZEK9_9GAMM</name>
<evidence type="ECO:0000313" key="2">
    <source>
        <dbReference type="Proteomes" id="UP000032352"/>
    </source>
</evidence>